<accession>A0A6J8D768</accession>
<dbReference type="OrthoDB" id="10005154at2759"/>
<feature type="domain" description="VWFA" evidence="4">
    <location>
        <begin position="8"/>
        <end position="236"/>
    </location>
</feature>
<evidence type="ECO:0000256" key="2">
    <source>
        <dbReference type="PROSITE-ProRule" id="PRU00076"/>
    </source>
</evidence>
<dbReference type="PROSITE" id="PS00022">
    <property type="entry name" value="EGF_1"/>
    <property type="match status" value="1"/>
</dbReference>
<evidence type="ECO:0000256" key="1">
    <source>
        <dbReference type="ARBA" id="ARBA00023157"/>
    </source>
</evidence>
<dbReference type="PANTHER" id="PTHR46534:SF1">
    <property type="entry name" value="IGGFC-BINDING PROTEIN N-TERMINAL DOMAIN-CONTAINING PROTEIN"/>
    <property type="match status" value="1"/>
</dbReference>
<evidence type="ECO:0000259" key="3">
    <source>
        <dbReference type="PROSITE" id="PS50026"/>
    </source>
</evidence>
<dbReference type="SMART" id="SM00209">
    <property type="entry name" value="TSP1"/>
    <property type="match status" value="3"/>
</dbReference>
<keyword evidence="1 2" id="KW-1015">Disulfide bond</keyword>
<dbReference type="Proteomes" id="UP000507470">
    <property type="component" value="Unassembled WGS sequence"/>
</dbReference>
<dbReference type="CDD" id="cd00054">
    <property type="entry name" value="EGF_CA"/>
    <property type="match status" value="1"/>
</dbReference>
<dbReference type="Gene3D" id="2.10.25.10">
    <property type="entry name" value="Laminin"/>
    <property type="match status" value="1"/>
</dbReference>
<feature type="domain" description="EGF-like" evidence="3">
    <location>
        <begin position="1027"/>
        <end position="1064"/>
    </location>
</feature>
<keyword evidence="6" id="KW-1185">Reference proteome</keyword>
<dbReference type="SMART" id="SM00181">
    <property type="entry name" value="EGF"/>
    <property type="match status" value="1"/>
</dbReference>
<dbReference type="FunFam" id="2.20.100.10:FF:000001">
    <property type="entry name" value="semaphorin-5A isoform X1"/>
    <property type="match status" value="2"/>
</dbReference>
<dbReference type="SUPFAM" id="SSF82895">
    <property type="entry name" value="TSP-1 type 1 repeat"/>
    <property type="match status" value="3"/>
</dbReference>
<protein>
    <submittedName>
        <fullName evidence="5">Coadhesin,Thrombospondin-1,Mucin-like protein,Hemicentin-1,Thrombospondin-2</fullName>
    </submittedName>
</protein>
<dbReference type="InterPro" id="IPR000742">
    <property type="entry name" value="EGF"/>
</dbReference>
<dbReference type="Pfam" id="PF00090">
    <property type="entry name" value="TSP_1"/>
    <property type="match status" value="3"/>
</dbReference>
<dbReference type="Pfam" id="PF00092">
    <property type="entry name" value="VWA"/>
    <property type="match status" value="2"/>
</dbReference>
<feature type="disulfide bond" evidence="2">
    <location>
        <begin position="1054"/>
        <end position="1063"/>
    </location>
</feature>
<proteinExistence type="predicted"/>
<dbReference type="SMART" id="SM00327">
    <property type="entry name" value="VWA"/>
    <property type="match status" value="2"/>
</dbReference>
<dbReference type="FunFam" id="2.20.100.10:FF:000002">
    <property type="entry name" value="Unc-5 netrin receptor C"/>
    <property type="match status" value="1"/>
</dbReference>
<dbReference type="PROSITE" id="PS50234">
    <property type="entry name" value="VWFA"/>
    <property type="match status" value="2"/>
</dbReference>
<dbReference type="Pfam" id="PF17517">
    <property type="entry name" value="IgGFc_binding"/>
    <property type="match status" value="1"/>
</dbReference>
<dbReference type="EMBL" id="CACVKT020006772">
    <property type="protein sequence ID" value="CAC5403481.1"/>
    <property type="molecule type" value="Genomic_DNA"/>
</dbReference>
<dbReference type="PRINTS" id="PR00453">
    <property type="entry name" value="VWFADOMAIN"/>
</dbReference>
<dbReference type="InterPro" id="IPR035234">
    <property type="entry name" value="IgGFc-bd_N"/>
</dbReference>
<dbReference type="CDD" id="cd01450">
    <property type="entry name" value="vWFA_subfamily_ECM"/>
    <property type="match status" value="1"/>
</dbReference>
<sequence length="1392" mass="155342">MCKPYPADVVFVVDSSNSCSQEHFNITKNFIKSVTKEWEKILNNFQVAIISYVDNPYIELNVDSSMNKINFDDCVTQMNPRGGISEIQKGLNHAVDILYNRNRVISGSQVKKYIILLLDGLPSTPSLISTVSGYEIKTLAVAVGEDVSHHFLSVITGGSEQLFPFNNDRLWHYMMNALIDLSCNKNVEIFVVGLDQSTEQFQVMLDIASTSFHIGIDGDMSVNSIGTYISSLLERINVEKKSFKKRNRTTTEEVKKWDIENLDTFIENIDKTHTDIILTELESVNIEDVNHNCVNNIVKRTCDILVDAAKSTFGTYMKCDKQHNVKITTSKPWFDEDCRTARKKFKKSKRKLKLDGNWSSWSNVSSCSTSCGDGYVNRSRSCDNPSPANGGASCNGASNDTFVCNEGVCPAINGRWGLWGTFSACSETCGDGTVVRNRSCDSPVPAHGGLNCFGSRKEIGKCNDGPCPAMDGNWGQWSSYLSCTVSCGGGAKFRNRTCNNPKPEYGGLFCNGTDIDFIECNQDDCPAFRYDVIVYETAWKYDMIANDTAWRYVINIFARYETGNIYGMVVYETAKRYDNIANETAKRCGLDNKGKEFIFGFMHSIDFMYYELTVFITTAFGEEVNVKIETPVYKTIFSSTTTVRRNQMKKIQIDRSIMLSKNGIENKGLHIEAEKDIIVYAVNKAQFTSDAFLVLPVDALSNEYYVMAWNERSSFMVVCTDDNTDINLHFGGSAPTFEINGQTKGPFMSHDVNLNKFQTISFASDTGDFTGTHIFASKPVAVFGGSLFAQIGNGKSDHLVQQMLPIEKWGKDFVTIGMPNCASDDTFRIVTNQRNTIVNISGFSTYIFENPGDFTTFSIPDMQSKTISSDKPISVAMFANGGCDKYDNGNPAMVLLPAIQQFASDYKFATIYLPGNDFINSLVIVIADSYIDGLRFDGSPLPATTWLPVDGRTDIKYTDFNISSGVHNIYHEDPVVKFLAVSTGIQKYNAYGYPAGFSFSPLTNNCTDDLSIEGNAIMKGQKTCNFGLDPCINSPCYNNGTCIARGWTNFKCVCLPQFSGHTCVVDLCKPHPSDIVFVLDNSKSIGSIKQYILSLIDTFDIQANNFEMVVVSFASEAKIEVDFGAVKNYTDIESKLSKMASREEISQLHLGVAEGQRLLVRHRRVNYVDVKKYLIILSDGLLSTPSAIQQIVSDDILTRIVAIGEDVSHYYLQKITKKMSDVYPPTSDRLLNNMISELIHPVCNVCQESQETDLLIAVDVSRDMDRTDLTEVVPTLINKLQRKLDNILENTANLINDTDTGARVFAKKIVLFISHFTFGVNDKTIEISQFMKEYEEVFTIGLNLEENAFQNMLDIASSSFHVGTMGTMFANQIETFIEAFVNQLSYVKCNIN</sequence>
<dbReference type="SUPFAM" id="SSF53300">
    <property type="entry name" value="vWA-like"/>
    <property type="match status" value="2"/>
</dbReference>
<dbReference type="Gene3D" id="3.40.50.410">
    <property type="entry name" value="von Willebrand factor, type A domain"/>
    <property type="match status" value="2"/>
</dbReference>
<dbReference type="InterPro" id="IPR036465">
    <property type="entry name" value="vWFA_dom_sf"/>
</dbReference>
<evidence type="ECO:0000313" key="6">
    <source>
        <dbReference type="Proteomes" id="UP000507470"/>
    </source>
</evidence>
<dbReference type="PROSITE" id="PS50026">
    <property type="entry name" value="EGF_3"/>
    <property type="match status" value="1"/>
</dbReference>
<dbReference type="PANTHER" id="PTHR46534">
    <property type="entry name" value="IGGFC_BINDING DOMAIN-CONTAINING PROTEIN"/>
    <property type="match status" value="1"/>
</dbReference>
<feature type="domain" description="VWFA" evidence="4">
    <location>
        <begin position="1074"/>
        <end position="1238"/>
    </location>
</feature>
<dbReference type="InterPro" id="IPR002035">
    <property type="entry name" value="VWF_A"/>
</dbReference>
<name>A0A6J8D768_MYTCO</name>
<organism evidence="5 6">
    <name type="scientific">Mytilus coruscus</name>
    <name type="common">Sea mussel</name>
    <dbReference type="NCBI Taxonomy" id="42192"/>
    <lineage>
        <taxon>Eukaryota</taxon>
        <taxon>Metazoa</taxon>
        <taxon>Spiralia</taxon>
        <taxon>Lophotrochozoa</taxon>
        <taxon>Mollusca</taxon>
        <taxon>Bivalvia</taxon>
        <taxon>Autobranchia</taxon>
        <taxon>Pteriomorphia</taxon>
        <taxon>Mytilida</taxon>
        <taxon>Mytiloidea</taxon>
        <taxon>Mytilidae</taxon>
        <taxon>Mytilinae</taxon>
        <taxon>Mytilus</taxon>
    </lineage>
</organism>
<gene>
    <name evidence="5" type="ORF">MCOR_37368</name>
</gene>
<evidence type="ECO:0000259" key="4">
    <source>
        <dbReference type="PROSITE" id="PS50234"/>
    </source>
</evidence>
<dbReference type="Gene3D" id="2.20.100.10">
    <property type="entry name" value="Thrombospondin type-1 (TSP1) repeat"/>
    <property type="match status" value="3"/>
</dbReference>
<keyword evidence="2" id="KW-0245">EGF-like domain</keyword>
<dbReference type="PROSITE" id="PS50092">
    <property type="entry name" value="TSP1"/>
    <property type="match status" value="3"/>
</dbReference>
<dbReference type="InterPro" id="IPR000884">
    <property type="entry name" value="TSP1_rpt"/>
</dbReference>
<reference evidence="5 6" key="1">
    <citation type="submission" date="2020-06" db="EMBL/GenBank/DDBJ databases">
        <authorList>
            <person name="Li R."/>
            <person name="Bekaert M."/>
        </authorList>
    </citation>
    <scope>NUCLEOTIDE SEQUENCE [LARGE SCALE GENOMIC DNA]</scope>
    <source>
        <strain evidence="6">wild</strain>
    </source>
</reference>
<evidence type="ECO:0000313" key="5">
    <source>
        <dbReference type="EMBL" id="CAC5403481.1"/>
    </source>
</evidence>
<dbReference type="InterPro" id="IPR036383">
    <property type="entry name" value="TSP1_rpt_sf"/>
</dbReference>
<comment type="caution">
    <text evidence="2">Lacks conserved residue(s) required for the propagation of feature annotation.</text>
</comment>
<dbReference type="CDD" id="cd00198">
    <property type="entry name" value="vWFA"/>
    <property type="match status" value="1"/>
</dbReference>